<comment type="caution">
    <text evidence="1">The sequence shown here is derived from an EMBL/GenBank/DDBJ whole genome shotgun (WGS) entry which is preliminary data.</text>
</comment>
<evidence type="ECO:0000313" key="1">
    <source>
        <dbReference type="EMBL" id="KAK9275318.1"/>
    </source>
</evidence>
<name>A0AAP0WRC4_LIQFO</name>
<dbReference type="PANTHER" id="PTHR48221">
    <property type="entry name" value="ACYL-COA SYNTHETASE FAMILY PROTEIN"/>
    <property type="match status" value="1"/>
</dbReference>
<keyword evidence="2" id="KW-1185">Reference proteome</keyword>
<organism evidence="1 2">
    <name type="scientific">Liquidambar formosana</name>
    <name type="common">Formosan gum</name>
    <dbReference type="NCBI Taxonomy" id="63359"/>
    <lineage>
        <taxon>Eukaryota</taxon>
        <taxon>Viridiplantae</taxon>
        <taxon>Streptophyta</taxon>
        <taxon>Embryophyta</taxon>
        <taxon>Tracheophyta</taxon>
        <taxon>Spermatophyta</taxon>
        <taxon>Magnoliopsida</taxon>
        <taxon>eudicotyledons</taxon>
        <taxon>Gunneridae</taxon>
        <taxon>Pentapetalae</taxon>
        <taxon>Saxifragales</taxon>
        <taxon>Altingiaceae</taxon>
        <taxon>Liquidambar</taxon>
    </lineage>
</organism>
<dbReference type="AlphaFoldDB" id="A0AAP0WRC4"/>
<evidence type="ECO:0000313" key="2">
    <source>
        <dbReference type="Proteomes" id="UP001415857"/>
    </source>
</evidence>
<dbReference type="EMBL" id="JBBPBK010000011">
    <property type="protein sequence ID" value="KAK9275318.1"/>
    <property type="molecule type" value="Genomic_DNA"/>
</dbReference>
<dbReference type="PANTHER" id="PTHR48221:SF2">
    <property type="entry name" value="ACYL-COA SYNTHETASE FAMILY PROTEIN"/>
    <property type="match status" value="1"/>
</dbReference>
<accession>A0AAP0WRC4</accession>
<reference evidence="1 2" key="1">
    <citation type="journal article" date="2024" name="Plant J.">
        <title>Genome sequences and population genomics reveal climatic adaptation and genomic divergence between two closely related sweetgum species.</title>
        <authorList>
            <person name="Xu W.Q."/>
            <person name="Ren C.Q."/>
            <person name="Zhang X.Y."/>
            <person name="Comes H.P."/>
            <person name="Liu X.H."/>
            <person name="Li Y.G."/>
            <person name="Kettle C.J."/>
            <person name="Jalonen R."/>
            <person name="Gaisberger H."/>
            <person name="Ma Y.Z."/>
            <person name="Qiu Y.X."/>
        </authorList>
    </citation>
    <scope>NUCLEOTIDE SEQUENCE [LARGE SCALE GENOMIC DNA]</scope>
    <source>
        <strain evidence="1">Hangzhou</strain>
    </source>
</reference>
<protein>
    <submittedName>
        <fullName evidence="1">Uncharacterized protein</fullName>
    </submittedName>
</protein>
<proteinExistence type="predicted"/>
<gene>
    <name evidence="1" type="ORF">L1049_022581</name>
</gene>
<sequence>MKQNSEGLEESGIWNEEFNRKGAVAGACLVFSLIDGIERMSASMFETEESGLDFICQAKVRSCKYLIKCIKRLLQFKIDGNDGVLMLMDLCTRLVQWRHQGREVFQGDKDLDDVINALTHELSSLSGIL</sequence>
<dbReference type="Proteomes" id="UP001415857">
    <property type="component" value="Unassembled WGS sequence"/>
</dbReference>